<protein>
    <submittedName>
        <fullName evidence="2">Sulfotransferase</fullName>
    </submittedName>
</protein>
<accession>A0A5D0G530</accession>
<dbReference type="Gene3D" id="3.40.50.300">
    <property type="entry name" value="P-loop containing nucleotide triphosphate hydrolases"/>
    <property type="match status" value="1"/>
</dbReference>
<gene>
    <name evidence="2" type="ORF">FVF61_09355</name>
</gene>
<keyword evidence="1" id="KW-0812">Transmembrane</keyword>
<sequence>MSQLVKKSKKGFLLPPAVGYSFHIVLGLVWKNKISLRYYFRLLITIFINIINFPFRTFERLFINPKYKKQDIKNPPIFIVGHWRSGTTHLHNLLCQDQKMGYTTTFQSVFPDTIFNNIGNFIFEGFAKLLIPGRRAGDNVVLDTKLPQEEEFALGDKTPISFYYFWMFPQKIKEYYKHFIQFKDLDSNQLESWKSDYKLLIKKSLKNTNKNMYLSKNPPNTGRVEMLLEMFPNAKFIHIHRNPVEVFLSTHNFFSKMMPHLQLQTIPRESLDVMVFELYENLMSDYLKQRELIPKGNLVEVSFDCLQESPMDVLNNIYKKLNLSGFERAEINFKTYIESKKSYKKNTHKISKNHLETLKTTCKFVFEEYNYNIPENIEIIND</sequence>
<dbReference type="PANTHER" id="PTHR36451">
    <property type="entry name" value="PAPS-DEPENDENT SULFOTRANSFERASE STF3"/>
    <property type="match status" value="1"/>
</dbReference>
<name>A0A5D0G530_9FLAO</name>
<feature type="transmembrane region" description="Helical" evidence="1">
    <location>
        <begin position="36"/>
        <end position="55"/>
    </location>
</feature>
<dbReference type="Pfam" id="PF13469">
    <property type="entry name" value="Sulfotransfer_3"/>
    <property type="match status" value="1"/>
</dbReference>
<reference evidence="2 3" key="1">
    <citation type="submission" date="2019-08" db="EMBL/GenBank/DDBJ databases">
        <title>Formosa sediminis sp. nov., isolated from marine sediment.</title>
        <authorList>
            <person name="Cao W.R."/>
        </authorList>
    </citation>
    <scope>NUCLEOTIDE SEQUENCE [LARGE SCALE GENOMIC DNA]</scope>
    <source>
        <strain evidence="2 3">1494</strain>
    </source>
</reference>
<organism evidence="2 3">
    <name type="scientific">Formosa maritima</name>
    <dbReference type="NCBI Taxonomy" id="2592046"/>
    <lineage>
        <taxon>Bacteria</taxon>
        <taxon>Pseudomonadati</taxon>
        <taxon>Bacteroidota</taxon>
        <taxon>Flavobacteriia</taxon>
        <taxon>Flavobacteriales</taxon>
        <taxon>Flavobacteriaceae</taxon>
        <taxon>Formosa</taxon>
    </lineage>
</organism>
<dbReference type="OrthoDB" id="5432096at2"/>
<keyword evidence="3" id="KW-1185">Reference proteome</keyword>
<evidence type="ECO:0000256" key="1">
    <source>
        <dbReference type="SAM" id="Phobius"/>
    </source>
</evidence>
<evidence type="ECO:0000313" key="3">
    <source>
        <dbReference type="Proteomes" id="UP000324550"/>
    </source>
</evidence>
<comment type="caution">
    <text evidence="2">The sequence shown here is derived from an EMBL/GenBank/DDBJ whole genome shotgun (WGS) entry which is preliminary data.</text>
</comment>
<proteinExistence type="predicted"/>
<keyword evidence="1" id="KW-0472">Membrane</keyword>
<evidence type="ECO:0000313" key="2">
    <source>
        <dbReference type="EMBL" id="TYA53811.1"/>
    </source>
</evidence>
<dbReference type="InterPro" id="IPR052736">
    <property type="entry name" value="Stf3_sulfotransferase"/>
</dbReference>
<keyword evidence="1" id="KW-1133">Transmembrane helix</keyword>
<dbReference type="AlphaFoldDB" id="A0A5D0G530"/>
<dbReference type="PANTHER" id="PTHR36451:SF1">
    <property type="entry name" value="OMEGA-HYDROXY-BETA-DIHYDROMENAQUINONE-9 SULFOTRANSFERASE STF3"/>
    <property type="match status" value="1"/>
</dbReference>
<dbReference type="EMBL" id="VSFC01000050">
    <property type="protein sequence ID" value="TYA53811.1"/>
    <property type="molecule type" value="Genomic_DNA"/>
</dbReference>
<dbReference type="InterPro" id="IPR027417">
    <property type="entry name" value="P-loop_NTPase"/>
</dbReference>
<dbReference type="Proteomes" id="UP000324550">
    <property type="component" value="Unassembled WGS sequence"/>
</dbReference>
<dbReference type="SUPFAM" id="SSF52540">
    <property type="entry name" value="P-loop containing nucleoside triphosphate hydrolases"/>
    <property type="match status" value="1"/>
</dbReference>
<dbReference type="GO" id="GO:0016740">
    <property type="term" value="F:transferase activity"/>
    <property type="evidence" value="ECO:0007669"/>
    <property type="project" value="UniProtKB-KW"/>
</dbReference>
<dbReference type="RefSeq" id="WP_148455620.1">
    <property type="nucleotide sequence ID" value="NZ_VSFC01000050.1"/>
</dbReference>
<keyword evidence="2" id="KW-0808">Transferase</keyword>